<dbReference type="AlphaFoldDB" id="A0A0B6XZZ3"/>
<feature type="compositionally biased region" description="Pro residues" evidence="1">
    <location>
        <begin position="88"/>
        <end position="100"/>
    </location>
</feature>
<dbReference type="EMBL" id="HACG01002584">
    <property type="protein sequence ID" value="CEK49449.1"/>
    <property type="molecule type" value="Transcribed_RNA"/>
</dbReference>
<feature type="compositionally biased region" description="Polar residues" evidence="1">
    <location>
        <begin position="70"/>
        <end position="87"/>
    </location>
</feature>
<accession>A0A0B6XZZ3</accession>
<gene>
    <name evidence="2" type="primary">ORF7792</name>
</gene>
<name>A0A0B6XZZ3_9EUPU</name>
<sequence length="107" mass="11709">MDYIQEDSYPGHRFGSHDPYYSGGNGSGGGYDGNYANNTSFDQRSEHSIHSDRHRPVKNYSEIPNGGPYGSSSNMFPPESQQQMRTSPQPPRSLSPPDYTPPGIVGG</sequence>
<protein>
    <submittedName>
        <fullName evidence="2">Uncharacterized protein</fullName>
    </submittedName>
</protein>
<evidence type="ECO:0000313" key="2">
    <source>
        <dbReference type="EMBL" id="CEK49449.1"/>
    </source>
</evidence>
<feature type="region of interest" description="Disordered" evidence="1">
    <location>
        <begin position="1"/>
        <end position="107"/>
    </location>
</feature>
<organism evidence="2">
    <name type="scientific">Arion vulgaris</name>
    <dbReference type="NCBI Taxonomy" id="1028688"/>
    <lineage>
        <taxon>Eukaryota</taxon>
        <taxon>Metazoa</taxon>
        <taxon>Spiralia</taxon>
        <taxon>Lophotrochozoa</taxon>
        <taxon>Mollusca</taxon>
        <taxon>Gastropoda</taxon>
        <taxon>Heterobranchia</taxon>
        <taxon>Euthyneura</taxon>
        <taxon>Panpulmonata</taxon>
        <taxon>Eupulmonata</taxon>
        <taxon>Stylommatophora</taxon>
        <taxon>Helicina</taxon>
        <taxon>Arionoidea</taxon>
        <taxon>Arionidae</taxon>
        <taxon>Arion</taxon>
    </lineage>
</organism>
<feature type="non-terminal residue" evidence="2">
    <location>
        <position position="107"/>
    </location>
</feature>
<evidence type="ECO:0000256" key="1">
    <source>
        <dbReference type="SAM" id="MobiDB-lite"/>
    </source>
</evidence>
<reference evidence="2" key="1">
    <citation type="submission" date="2014-12" db="EMBL/GenBank/DDBJ databases">
        <title>Insight into the proteome of Arion vulgaris.</title>
        <authorList>
            <person name="Aradska J."/>
            <person name="Bulat T."/>
            <person name="Smidak R."/>
            <person name="Sarate P."/>
            <person name="Gangsoo J."/>
            <person name="Sialana F."/>
            <person name="Bilban M."/>
            <person name="Lubec G."/>
        </authorList>
    </citation>
    <scope>NUCLEOTIDE SEQUENCE</scope>
    <source>
        <tissue evidence="2">Skin</tissue>
    </source>
</reference>
<feature type="compositionally biased region" description="Gly residues" evidence="1">
    <location>
        <begin position="23"/>
        <end position="32"/>
    </location>
</feature>
<proteinExistence type="predicted"/>